<evidence type="ECO:0000313" key="3">
    <source>
        <dbReference type="EMBL" id="MBB1118096.1"/>
    </source>
</evidence>
<dbReference type="Proteomes" id="UP000550609">
    <property type="component" value="Unassembled WGS sequence"/>
</dbReference>
<dbReference type="Pfam" id="PF11776">
    <property type="entry name" value="RcnB"/>
    <property type="match status" value="1"/>
</dbReference>
<feature type="signal peptide" evidence="2">
    <location>
        <begin position="1"/>
        <end position="21"/>
    </location>
</feature>
<dbReference type="AlphaFoldDB" id="A0A7W3YVI6"/>
<evidence type="ECO:0000256" key="1">
    <source>
        <dbReference type="SAM" id="MobiDB-lite"/>
    </source>
</evidence>
<evidence type="ECO:0000313" key="4">
    <source>
        <dbReference type="Proteomes" id="UP000550609"/>
    </source>
</evidence>
<comment type="caution">
    <text evidence="3">The sequence shown here is derived from an EMBL/GenBank/DDBJ whole genome shotgun (WGS) entry which is preliminary data.</text>
</comment>
<name>A0A7W3YVI6_9GAMM</name>
<gene>
    <name evidence="3" type="ORF">H4O09_13655</name>
</gene>
<accession>A0A7W3YVI6</accession>
<dbReference type="EMBL" id="JACIUV010000007">
    <property type="protein sequence ID" value="MBB1118096.1"/>
    <property type="molecule type" value="Genomic_DNA"/>
</dbReference>
<feature type="region of interest" description="Disordered" evidence="1">
    <location>
        <begin position="39"/>
        <end position="101"/>
    </location>
</feature>
<sequence>MKHFLASVLSLSALMAGSAMAAPQTAPVASSQRHVIATPGQAPAAAPQAVQPQMQPPRQAAGGRPMLEQRRHQHHYAGPGHEGQHRRHFSGPRHADGPRGAMQRGERIRLGAPLAENRQGVVVSEPGKHGLRKAPRGQEWRKLGQRYVRVTSGSNVVNEIVINGL</sequence>
<dbReference type="RefSeq" id="WP_182623030.1">
    <property type="nucleotide sequence ID" value="NZ_JACIUV010000007.1"/>
</dbReference>
<feature type="compositionally biased region" description="Low complexity" evidence="1">
    <location>
        <begin position="39"/>
        <end position="61"/>
    </location>
</feature>
<evidence type="ECO:0000256" key="2">
    <source>
        <dbReference type="SAM" id="SignalP"/>
    </source>
</evidence>
<proteinExistence type="predicted"/>
<reference evidence="3 4" key="1">
    <citation type="submission" date="2020-08" db="EMBL/GenBank/DDBJ databases">
        <title>Stenotrophomonas sp. W1S232.</title>
        <authorList>
            <person name="Deng Y."/>
        </authorList>
    </citation>
    <scope>NUCLEOTIDE SEQUENCE [LARGE SCALE GENOMIC DNA]</scope>
    <source>
        <strain evidence="3 4">W1S232</strain>
    </source>
</reference>
<dbReference type="Gene3D" id="3.10.450.160">
    <property type="entry name" value="inner membrane protein cigr"/>
    <property type="match status" value="1"/>
</dbReference>
<keyword evidence="2" id="KW-0732">Signal</keyword>
<dbReference type="InterPro" id="IPR024572">
    <property type="entry name" value="RcnB"/>
</dbReference>
<feature type="chain" id="PRO_5031512404" evidence="2">
    <location>
        <begin position="22"/>
        <end position="165"/>
    </location>
</feature>
<organism evidence="3 4">
    <name type="scientific">Stenotrophomonas koreensis</name>
    <dbReference type="NCBI Taxonomy" id="266128"/>
    <lineage>
        <taxon>Bacteria</taxon>
        <taxon>Pseudomonadati</taxon>
        <taxon>Pseudomonadota</taxon>
        <taxon>Gammaproteobacteria</taxon>
        <taxon>Lysobacterales</taxon>
        <taxon>Lysobacteraceae</taxon>
        <taxon>Stenotrophomonas</taxon>
    </lineage>
</organism>
<protein>
    <submittedName>
        <fullName evidence="3">RcnB family protein</fullName>
    </submittedName>
</protein>